<dbReference type="InterPro" id="IPR051091">
    <property type="entry name" value="O-Glucosyltr/Glycosyltrsf_90"/>
</dbReference>
<reference evidence="3" key="2">
    <citation type="submission" date="2025-08" db="UniProtKB">
        <authorList>
            <consortium name="RefSeq"/>
        </authorList>
    </citation>
    <scope>IDENTIFICATION</scope>
</reference>
<evidence type="ECO:0000313" key="3">
    <source>
        <dbReference type="RefSeq" id="XP_008245982.1"/>
    </source>
</evidence>
<evidence type="ECO:0000259" key="1">
    <source>
        <dbReference type="SMART" id="SM00672"/>
    </source>
</evidence>
<dbReference type="InterPro" id="IPR006598">
    <property type="entry name" value="CAP10"/>
</dbReference>
<feature type="domain" description="Glycosyl transferase CAP10" evidence="1">
    <location>
        <begin position="171"/>
        <end position="359"/>
    </location>
</feature>
<reference evidence="2" key="1">
    <citation type="journal article" date="2012" name="Nat. Commun.">
        <title>The genome of Prunus mume.</title>
        <authorList>
            <person name="Zhang Q."/>
            <person name="Chen W."/>
            <person name="Sun L."/>
            <person name="Zhao F."/>
            <person name="Huang B."/>
            <person name="Yang W."/>
            <person name="Tao Y."/>
            <person name="Wang J."/>
            <person name="Yuan Z."/>
            <person name="Fan G."/>
            <person name="Xing Z."/>
            <person name="Han C."/>
            <person name="Pan H."/>
            <person name="Zhong X."/>
            <person name="Shi W."/>
            <person name="Liang X."/>
            <person name="Du D."/>
            <person name="Sun F."/>
            <person name="Xu Z."/>
            <person name="Hao R."/>
            <person name="Lv T."/>
            <person name="Lv Y."/>
            <person name="Zheng Z."/>
            <person name="Sun M."/>
            <person name="Luo L."/>
            <person name="Cai M."/>
            <person name="Gao Y."/>
            <person name="Wang J."/>
            <person name="Yin Y."/>
            <person name="Xu X."/>
            <person name="Cheng T."/>
            <person name="Wang J."/>
        </authorList>
    </citation>
    <scope>NUCLEOTIDE SEQUENCE [LARGE SCALE GENOMIC DNA]</scope>
</reference>
<dbReference type="RefSeq" id="XP_008245982.1">
    <property type="nucleotide sequence ID" value="XM_008247760.2"/>
</dbReference>
<protein>
    <submittedName>
        <fullName evidence="3">O-glucosyltransferase rumi homolog</fullName>
    </submittedName>
</protein>
<accession>A0ABM0PX76</accession>
<dbReference type="PANTHER" id="PTHR12203:SF74">
    <property type="entry name" value="GLYCOSYLTRANSFERASE"/>
    <property type="match status" value="1"/>
</dbReference>
<sequence length="359" mass="42437">MKSWRPLKKITATTTLIFLLLLLIFFVAALVSGGWIDAFIFSGAYSKKSITTTTNTSTPKRLEFPLQCTEGINVPQGCPRTYPTTHDLANPIRPSNLTCPSYFRWIHEDLRPWKDTGITRDMIEQARRTAHFRLLIVDDKAYIEKYRQSIETRDMFTLWGILQLLRVYPSRLPDLELMFDCDDRPVVRSKDFQGPNLGPPPLFRYCADEGSLDIVFPDWSFWGWAEINIKPWRSLLQSIKEGNKRTKWEDRVPYAYWKGNPNVAPTRKDLLKCNVSDKNDWNTRLYIQNWEQESKQGYKDSNLENQCKHRYKIYIEGWAWSVSEKYIMACDSMTLYVRSRYHDFFIRGMEPLQHFWPIR</sequence>
<organism evidence="2 3">
    <name type="scientific">Prunus mume</name>
    <name type="common">Japanese apricot</name>
    <name type="synonym">Armeniaca mume</name>
    <dbReference type="NCBI Taxonomy" id="102107"/>
    <lineage>
        <taxon>Eukaryota</taxon>
        <taxon>Viridiplantae</taxon>
        <taxon>Streptophyta</taxon>
        <taxon>Embryophyta</taxon>
        <taxon>Tracheophyta</taxon>
        <taxon>Spermatophyta</taxon>
        <taxon>Magnoliopsida</taxon>
        <taxon>eudicotyledons</taxon>
        <taxon>Gunneridae</taxon>
        <taxon>Pentapetalae</taxon>
        <taxon>rosids</taxon>
        <taxon>fabids</taxon>
        <taxon>Rosales</taxon>
        <taxon>Rosaceae</taxon>
        <taxon>Amygdaloideae</taxon>
        <taxon>Amygdaleae</taxon>
        <taxon>Prunus</taxon>
    </lineage>
</organism>
<keyword evidence="2" id="KW-1185">Reference proteome</keyword>
<proteinExistence type="predicted"/>
<gene>
    <name evidence="3" type="primary">LOC103344134</name>
</gene>
<dbReference type="Proteomes" id="UP000694861">
    <property type="component" value="Unplaced"/>
</dbReference>
<dbReference type="PANTHER" id="PTHR12203">
    <property type="entry name" value="KDEL LYS-ASP-GLU-LEU CONTAINING - RELATED"/>
    <property type="match status" value="1"/>
</dbReference>
<dbReference type="GeneID" id="103344134"/>
<evidence type="ECO:0000313" key="2">
    <source>
        <dbReference type="Proteomes" id="UP000694861"/>
    </source>
</evidence>
<feature type="non-terminal residue" evidence="3">
    <location>
        <position position="359"/>
    </location>
</feature>
<dbReference type="Pfam" id="PF05686">
    <property type="entry name" value="Glyco_transf_90"/>
    <property type="match status" value="1"/>
</dbReference>
<name>A0ABM0PX76_PRUMU</name>
<dbReference type="SMART" id="SM00672">
    <property type="entry name" value="CAP10"/>
    <property type="match status" value="1"/>
</dbReference>